<evidence type="ECO:0000313" key="4">
    <source>
        <dbReference type="Proteomes" id="UP000579647"/>
    </source>
</evidence>
<dbReference type="EMBL" id="JACHDO010000001">
    <property type="protein sequence ID" value="MBB5493927.1"/>
    <property type="molecule type" value="Genomic_DNA"/>
</dbReference>
<accession>A0A840WQQ5</accession>
<protein>
    <recommendedName>
        <fullName evidence="5">Tyr recombinase domain-containing protein</fullName>
    </recommendedName>
</protein>
<gene>
    <name evidence="3" type="ORF">HNR07_005064</name>
</gene>
<evidence type="ECO:0000313" key="3">
    <source>
        <dbReference type="EMBL" id="MBB5493927.1"/>
    </source>
</evidence>
<evidence type="ECO:0000256" key="1">
    <source>
        <dbReference type="ARBA" id="ARBA00023172"/>
    </source>
</evidence>
<sequence length="69" mass="7611">MIEGASPYKVQKLLGHESPLTTQRYAHPAPDEYDGFRDVWRDSADGVTQGLTHGVTHEKSSGEAVRRSS</sequence>
<organism evidence="3 4">
    <name type="scientific">Nocardiopsis metallicus</name>
    <dbReference type="NCBI Taxonomy" id="179819"/>
    <lineage>
        <taxon>Bacteria</taxon>
        <taxon>Bacillati</taxon>
        <taxon>Actinomycetota</taxon>
        <taxon>Actinomycetes</taxon>
        <taxon>Streptosporangiales</taxon>
        <taxon>Nocardiopsidaceae</taxon>
        <taxon>Nocardiopsis</taxon>
    </lineage>
</organism>
<dbReference type="SUPFAM" id="SSF56349">
    <property type="entry name" value="DNA breaking-rejoining enzymes"/>
    <property type="match status" value="1"/>
</dbReference>
<dbReference type="InterPro" id="IPR013762">
    <property type="entry name" value="Integrase-like_cat_sf"/>
</dbReference>
<name>A0A840WQQ5_9ACTN</name>
<comment type="caution">
    <text evidence="3">The sequence shown here is derived from an EMBL/GenBank/DDBJ whole genome shotgun (WGS) entry which is preliminary data.</text>
</comment>
<evidence type="ECO:0000256" key="2">
    <source>
        <dbReference type="SAM" id="MobiDB-lite"/>
    </source>
</evidence>
<feature type="compositionally biased region" description="Basic and acidic residues" evidence="2">
    <location>
        <begin position="55"/>
        <end position="69"/>
    </location>
</feature>
<keyword evidence="4" id="KW-1185">Reference proteome</keyword>
<dbReference type="AlphaFoldDB" id="A0A840WQQ5"/>
<dbReference type="RefSeq" id="WP_184367021.1">
    <property type="nucleotide sequence ID" value="NZ_JACHDO010000001.1"/>
</dbReference>
<reference evidence="3 4" key="1">
    <citation type="submission" date="2020-08" db="EMBL/GenBank/DDBJ databases">
        <title>Sequencing the genomes of 1000 actinobacteria strains.</title>
        <authorList>
            <person name="Klenk H.-P."/>
        </authorList>
    </citation>
    <scope>NUCLEOTIDE SEQUENCE [LARGE SCALE GENOMIC DNA]</scope>
    <source>
        <strain evidence="3 4">DSM 44598</strain>
    </source>
</reference>
<dbReference type="GO" id="GO:0006310">
    <property type="term" value="P:DNA recombination"/>
    <property type="evidence" value="ECO:0007669"/>
    <property type="project" value="UniProtKB-KW"/>
</dbReference>
<dbReference type="Proteomes" id="UP000579647">
    <property type="component" value="Unassembled WGS sequence"/>
</dbReference>
<proteinExistence type="predicted"/>
<feature type="region of interest" description="Disordered" evidence="2">
    <location>
        <begin position="47"/>
        <end position="69"/>
    </location>
</feature>
<dbReference type="InterPro" id="IPR011010">
    <property type="entry name" value="DNA_brk_join_enz"/>
</dbReference>
<dbReference type="Gene3D" id="1.10.443.10">
    <property type="entry name" value="Intergrase catalytic core"/>
    <property type="match status" value="1"/>
</dbReference>
<evidence type="ECO:0008006" key="5">
    <source>
        <dbReference type="Google" id="ProtNLM"/>
    </source>
</evidence>
<dbReference type="GO" id="GO:0003677">
    <property type="term" value="F:DNA binding"/>
    <property type="evidence" value="ECO:0007669"/>
    <property type="project" value="InterPro"/>
</dbReference>
<keyword evidence="1" id="KW-0233">DNA recombination</keyword>
<dbReference type="GO" id="GO:0015074">
    <property type="term" value="P:DNA integration"/>
    <property type="evidence" value="ECO:0007669"/>
    <property type="project" value="InterPro"/>
</dbReference>